<dbReference type="SUPFAM" id="SSF53448">
    <property type="entry name" value="Nucleotide-diphospho-sugar transferases"/>
    <property type="match status" value="1"/>
</dbReference>
<dbReference type="EMBL" id="CP020715">
    <property type="protein sequence ID" value="ARJ05218.1"/>
    <property type="molecule type" value="Genomic_DNA"/>
</dbReference>
<dbReference type="InterPro" id="IPR018641">
    <property type="entry name" value="Trfase_1_rSAM/seldom-assoc"/>
</dbReference>
<dbReference type="Proteomes" id="UP000192775">
    <property type="component" value="Chromosome"/>
</dbReference>
<organism evidence="1 2">
    <name type="scientific">Cnuibacter physcomitrellae</name>
    <dbReference type="NCBI Taxonomy" id="1619308"/>
    <lineage>
        <taxon>Bacteria</taxon>
        <taxon>Bacillati</taxon>
        <taxon>Actinomycetota</taxon>
        <taxon>Actinomycetes</taxon>
        <taxon>Micrococcales</taxon>
        <taxon>Microbacteriaceae</taxon>
        <taxon>Cnuibacter</taxon>
    </lineage>
</organism>
<sequence>MVAAVVIAKECVPGRVKTRLNPPLSLEQAAEVAAASLADTVDVITSLPFTRRILAYAGENAPVSADWEVLPQTSGTLDLRLGDVFDAVGEPMVLIGMDTPQVSARHLVPLLRGWPDDADSVFGPALDGGFWALGMREPDGDLIRGVPMSQDFTGRAQLARLRTAGHRVRMLPELDDVDTVDDALRIAAEAPRTRFAAALRGALGEIGAVEIPVTA</sequence>
<evidence type="ECO:0000313" key="1">
    <source>
        <dbReference type="EMBL" id="ARJ05218.1"/>
    </source>
</evidence>
<dbReference type="RefSeq" id="WP_085019356.1">
    <property type="nucleotide sequence ID" value="NZ_BMHD01000001.1"/>
</dbReference>
<dbReference type="STRING" id="1619308.B5808_08330"/>
<proteinExistence type="predicted"/>
<dbReference type="AlphaFoldDB" id="A0A1X9LLP5"/>
<dbReference type="InterPro" id="IPR029044">
    <property type="entry name" value="Nucleotide-diphossugar_trans"/>
</dbReference>
<gene>
    <name evidence="1" type="ORF">B5808_08330</name>
</gene>
<accession>A0A1X9LLP5</accession>
<dbReference type="Pfam" id="PF09837">
    <property type="entry name" value="DUF2064"/>
    <property type="match status" value="1"/>
</dbReference>
<evidence type="ECO:0000313" key="2">
    <source>
        <dbReference type="Proteomes" id="UP000192775"/>
    </source>
</evidence>
<dbReference type="KEGG" id="cphy:B5808_08330"/>
<name>A0A1X9LLP5_9MICO</name>
<keyword evidence="2" id="KW-1185">Reference proteome</keyword>
<protein>
    <submittedName>
        <fullName evidence="1">Uncharacterized protein</fullName>
    </submittedName>
</protein>
<reference evidence="1 2" key="1">
    <citation type="submission" date="2017-04" db="EMBL/GenBank/DDBJ databases">
        <authorList>
            <person name="Afonso C.L."/>
            <person name="Miller P.J."/>
            <person name="Scott M.A."/>
            <person name="Spackman E."/>
            <person name="Goraichik I."/>
            <person name="Dimitrov K.M."/>
            <person name="Suarez D.L."/>
            <person name="Swayne D.E."/>
        </authorList>
    </citation>
    <scope>NUCLEOTIDE SEQUENCE [LARGE SCALE GENOMIC DNA]</scope>
    <source>
        <strain evidence="2">XA(T)</strain>
    </source>
</reference>
<dbReference type="PANTHER" id="PTHR36529">
    <property type="entry name" value="SLL1095 PROTEIN"/>
    <property type="match status" value="1"/>
</dbReference>
<dbReference type="Gene3D" id="3.90.550.10">
    <property type="entry name" value="Spore Coat Polysaccharide Biosynthesis Protein SpsA, Chain A"/>
    <property type="match status" value="1"/>
</dbReference>
<dbReference type="PANTHER" id="PTHR36529:SF1">
    <property type="entry name" value="GLYCOSYLTRANSFERASE"/>
    <property type="match status" value="1"/>
</dbReference>